<dbReference type="Pfam" id="PF00248">
    <property type="entry name" value="Aldo_ket_red"/>
    <property type="match status" value="1"/>
</dbReference>
<keyword evidence="1" id="KW-0560">Oxidoreductase</keyword>
<dbReference type="VEuPathDB" id="FungiDB:TRICI_000091"/>
<dbReference type="InterPro" id="IPR036812">
    <property type="entry name" value="NAD(P)_OxRdtase_dom_sf"/>
</dbReference>
<dbReference type="AlphaFoldDB" id="A0A642VEI0"/>
<gene>
    <name evidence="6" type="ORF">TRICI_000091</name>
</gene>
<dbReference type="GO" id="GO:0016616">
    <property type="term" value="F:oxidoreductase activity, acting on the CH-OH group of donors, NAD or NADP as acceptor"/>
    <property type="evidence" value="ECO:0007669"/>
    <property type="project" value="UniProtKB-ARBA"/>
</dbReference>
<feature type="site" description="Lowers pKa of active site Tyr" evidence="4">
    <location>
        <position position="80"/>
    </location>
</feature>
<feature type="domain" description="NADP-dependent oxidoreductase" evidence="5">
    <location>
        <begin position="17"/>
        <end position="284"/>
    </location>
</feature>
<evidence type="ECO:0000256" key="1">
    <source>
        <dbReference type="ARBA" id="ARBA00023002"/>
    </source>
</evidence>
<dbReference type="Proteomes" id="UP000761534">
    <property type="component" value="Unassembled WGS sequence"/>
</dbReference>
<dbReference type="PIRSF" id="PIRSF000097">
    <property type="entry name" value="AKR"/>
    <property type="match status" value="1"/>
</dbReference>
<dbReference type="PRINTS" id="PR00069">
    <property type="entry name" value="ALDKETRDTASE"/>
</dbReference>
<evidence type="ECO:0000256" key="4">
    <source>
        <dbReference type="PIRSR" id="PIRSR000097-3"/>
    </source>
</evidence>
<dbReference type="SUPFAM" id="SSF51430">
    <property type="entry name" value="NAD(P)-linked oxidoreductase"/>
    <property type="match status" value="1"/>
</dbReference>
<proteinExistence type="predicted"/>
<feature type="binding site" evidence="3">
    <location>
        <position position="111"/>
    </location>
    <ligand>
        <name>substrate</name>
    </ligand>
</feature>
<dbReference type="OrthoDB" id="416253at2759"/>
<dbReference type="InterPro" id="IPR018170">
    <property type="entry name" value="Aldo/ket_reductase_CS"/>
</dbReference>
<dbReference type="EMBL" id="SWFS01000011">
    <property type="protein sequence ID" value="KAA8917783.1"/>
    <property type="molecule type" value="Genomic_DNA"/>
</dbReference>
<evidence type="ECO:0000313" key="7">
    <source>
        <dbReference type="Proteomes" id="UP000761534"/>
    </source>
</evidence>
<name>A0A642VEI0_9ASCO</name>
<feature type="active site" description="Proton donor" evidence="2">
    <location>
        <position position="51"/>
    </location>
</feature>
<dbReference type="FunFam" id="3.20.20.100:FF:000002">
    <property type="entry name" value="2,5-diketo-D-gluconic acid reductase A"/>
    <property type="match status" value="1"/>
</dbReference>
<evidence type="ECO:0000259" key="5">
    <source>
        <dbReference type="Pfam" id="PF00248"/>
    </source>
</evidence>
<keyword evidence="7" id="KW-1185">Reference proteome</keyword>
<evidence type="ECO:0000313" key="6">
    <source>
        <dbReference type="EMBL" id="KAA8917783.1"/>
    </source>
</evidence>
<dbReference type="PROSITE" id="PS00063">
    <property type="entry name" value="ALDOKETO_REDUCTASE_3"/>
    <property type="match status" value="1"/>
</dbReference>
<dbReference type="InterPro" id="IPR020471">
    <property type="entry name" value="AKR"/>
</dbReference>
<dbReference type="Gene3D" id="3.20.20.100">
    <property type="entry name" value="NADP-dependent oxidoreductase domain"/>
    <property type="match status" value="1"/>
</dbReference>
<comment type="caution">
    <text evidence="6">The sequence shown here is derived from an EMBL/GenBank/DDBJ whole genome shotgun (WGS) entry which is preliminary data.</text>
</comment>
<accession>A0A642VEI0</accession>
<sequence>MTSLEYKLNTGNTIPAIGLGTWQSPKGAVEAAVYSALAEAGVRHIDCAFAYGNEEEVGRGIAKAVATGKVKREDIFITTKVFATYHNRVEESLNLSLKNLGLDYVDLLLMHWPVGLNPNGNHPLVPTRPDGSRDLDPSFSVLNTWKQFEHVYKNTNKVKAVGVSNFSVPYLEDLLKGVEVVPAANQIENHPLLPQLEIVDFCKQKGILIEAYSPFGSTGGPLFQNKTVLDLAEKYKTTPSSILVSYHTSSGRVVLPKTTTPSRIVENSKVVELAPEEIKALEEVHVKEGKKRYAAPPWGVDLKFPDWNAAKPKA</sequence>
<protein>
    <recommendedName>
        <fullName evidence="5">NADP-dependent oxidoreductase domain-containing protein</fullName>
    </recommendedName>
</protein>
<dbReference type="InterPro" id="IPR023210">
    <property type="entry name" value="NADP_OxRdtase_dom"/>
</dbReference>
<evidence type="ECO:0000256" key="3">
    <source>
        <dbReference type="PIRSR" id="PIRSR000097-2"/>
    </source>
</evidence>
<evidence type="ECO:0000256" key="2">
    <source>
        <dbReference type="PIRSR" id="PIRSR000097-1"/>
    </source>
</evidence>
<reference evidence="6" key="1">
    <citation type="journal article" date="2019" name="G3 (Bethesda)">
        <title>Genome Assemblies of Two Rare Opportunistic Yeast Pathogens: Diutina rugosa (syn. Candida rugosa) and Trichomonascus ciferrii (syn. Candida ciferrii).</title>
        <authorList>
            <person name="Mixao V."/>
            <person name="Saus E."/>
            <person name="Hansen A.P."/>
            <person name="Lass-Florl C."/>
            <person name="Gabaldon T."/>
        </authorList>
    </citation>
    <scope>NUCLEOTIDE SEQUENCE</scope>
    <source>
        <strain evidence="6">CBS 4856</strain>
    </source>
</reference>
<organism evidence="6 7">
    <name type="scientific">Trichomonascus ciferrii</name>
    <dbReference type="NCBI Taxonomy" id="44093"/>
    <lineage>
        <taxon>Eukaryota</taxon>
        <taxon>Fungi</taxon>
        <taxon>Dikarya</taxon>
        <taxon>Ascomycota</taxon>
        <taxon>Saccharomycotina</taxon>
        <taxon>Dipodascomycetes</taxon>
        <taxon>Dipodascales</taxon>
        <taxon>Trichomonascaceae</taxon>
        <taxon>Trichomonascus</taxon>
        <taxon>Trichomonascus ciferrii complex</taxon>
    </lineage>
</organism>
<dbReference type="PANTHER" id="PTHR11732">
    <property type="entry name" value="ALDO/KETO REDUCTASE"/>
    <property type="match status" value="1"/>
</dbReference>